<dbReference type="InterPro" id="IPR019786">
    <property type="entry name" value="Zinc_finger_PHD-type_CS"/>
</dbReference>
<feature type="region of interest" description="Disordered" evidence="11">
    <location>
        <begin position="1318"/>
        <end position="1342"/>
    </location>
</feature>
<dbReference type="InterPro" id="IPR000949">
    <property type="entry name" value="ELM2_dom"/>
</dbReference>
<dbReference type="GO" id="GO:0048189">
    <property type="term" value="C:Lid2 complex"/>
    <property type="evidence" value="ECO:0007669"/>
    <property type="project" value="TreeGrafter"/>
</dbReference>
<feature type="domain" description="PHD-type" evidence="13">
    <location>
        <begin position="939"/>
        <end position="991"/>
    </location>
</feature>
<dbReference type="PROSITE" id="PS51293">
    <property type="entry name" value="SANT"/>
    <property type="match status" value="1"/>
</dbReference>
<dbReference type="PROSITE" id="PS51805">
    <property type="entry name" value="EPHD"/>
    <property type="match status" value="1"/>
</dbReference>
<accession>A0A9N9PWW8</accession>
<feature type="region of interest" description="Disordered" evidence="11">
    <location>
        <begin position="1483"/>
        <end position="1538"/>
    </location>
</feature>
<evidence type="ECO:0000256" key="1">
    <source>
        <dbReference type="ARBA" id="ARBA00004141"/>
    </source>
</evidence>
<dbReference type="GO" id="GO:0036205">
    <property type="term" value="P:histone catabolic process"/>
    <property type="evidence" value="ECO:0007669"/>
    <property type="project" value="TreeGrafter"/>
</dbReference>
<feature type="compositionally biased region" description="Low complexity" evidence="11">
    <location>
        <begin position="528"/>
        <end position="538"/>
    </location>
</feature>
<dbReference type="PROSITE" id="PS00218">
    <property type="entry name" value="AMINO_ACID_PERMEASE_1"/>
    <property type="match status" value="1"/>
</dbReference>
<dbReference type="InterPro" id="IPR013083">
    <property type="entry name" value="Znf_RING/FYVE/PHD"/>
</dbReference>
<dbReference type="InterPro" id="IPR043151">
    <property type="entry name" value="BAH_sf"/>
</dbReference>
<gene>
    <name evidence="18" type="ORF">HYALB_00010677</name>
</gene>
<evidence type="ECO:0000256" key="6">
    <source>
        <dbReference type="ARBA" id="ARBA00022833"/>
    </source>
</evidence>
<dbReference type="Gene3D" id="2.30.30.490">
    <property type="match status" value="1"/>
</dbReference>
<feature type="compositionally biased region" description="Basic and acidic residues" evidence="11">
    <location>
        <begin position="1865"/>
        <end position="1874"/>
    </location>
</feature>
<feature type="compositionally biased region" description="Pro residues" evidence="11">
    <location>
        <begin position="1526"/>
        <end position="1537"/>
    </location>
</feature>
<dbReference type="SMART" id="SM00439">
    <property type="entry name" value="BAH"/>
    <property type="match status" value="1"/>
</dbReference>
<dbReference type="InterPro" id="IPR029617">
    <property type="entry name" value="Snt2"/>
</dbReference>
<dbReference type="PROSITE" id="PS51038">
    <property type="entry name" value="BAH"/>
    <property type="match status" value="1"/>
</dbReference>
<evidence type="ECO:0000259" key="16">
    <source>
        <dbReference type="PROSITE" id="PS51293"/>
    </source>
</evidence>
<feature type="region of interest" description="Disordered" evidence="11">
    <location>
        <begin position="2056"/>
        <end position="2207"/>
    </location>
</feature>
<feature type="transmembrane region" description="Helical" evidence="12">
    <location>
        <begin position="404"/>
        <end position="428"/>
    </location>
</feature>
<dbReference type="InterPro" id="IPR004840">
    <property type="entry name" value="Amino_acid_permease_CS"/>
</dbReference>
<dbReference type="InterPro" id="IPR001005">
    <property type="entry name" value="SANT/Myb"/>
</dbReference>
<evidence type="ECO:0000256" key="8">
    <source>
        <dbReference type="ARBA" id="ARBA00023136"/>
    </source>
</evidence>
<dbReference type="PROSITE" id="PS50016">
    <property type="entry name" value="ZF_PHD_2"/>
    <property type="match status" value="2"/>
</dbReference>
<dbReference type="PANTHER" id="PTHR47672">
    <property type="entry name" value="E3 UBIQUITIN-PROTEIN LIGASE SNT2"/>
    <property type="match status" value="1"/>
</dbReference>
<dbReference type="CDD" id="cd15497">
    <property type="entry name" value="PHD1_Snt2p_like"/>
    <property type="match status" value="1"/>
</dbReference>
<keyword evidence="6" id="KW-0862">Zinc</keyword>
<keyword evidence="9" id="KW-0539">Nucleus</keyword>
<dbReference type="Pfam" id="PF13831">
    <property type="entry name" value="PHD_2"/>
    <property type="match status" value="1"/>
</dbReference>
<feature type="compositionally biased region" description="Low complexity" evidence="11">
    <location>
        <begin position="731"/>
        <end position="744"/>
    </location>
</feature>
<protein>
    <submittedName>
        <fullName evidence="18">Uncharacterized protein</fullName>
    </submittedName>
</protein>
<dbReference type="Pfam" id="PF13832">
    <property type="entry name" value="zf-HC5HC2H_2"/>
    <property type="match status" value="1"/>
</dbReference>
<feature type="transmembrane region" description="Helical" evidence="12">
    <location>
        <begin position="131"/>
        <end position="155"/>
    </location>
</feature>
<dbReference type="GO" id="GO:0006865">
    <property type="term" value="P:amino acid transport"/>
    <property type="evidence" value="ECO:0007669"/>
    <property type="project" value="InterPro"/>
</dbReference>
<feature type="transmembrane region" description="Helical" evidence="12">
    <location>
        <begin position="87"/>
        <end position="111"/>
    </location>
</feature>
<dbReference type="Pfam" id="PF01426">
    <property type="entry name" value="BAH"/>
    <property type="match status" value="1"/>
</dbReference>
<sequence>MEQPNSQRAASSQHVSKDVMVDTVDSPVIKSEDVEDNTLTSSKQHGEYKRQLTSRHVHIISLGSNIGSSIFIATGKALYQGGPGNIILGYALVCSLITAVLATIAEITIAFPTSGNFIDYANRFVDPSMAFAAGFAEWLGWTGVVAAEATVFNIVVQYWAHDSIHKVVWLSVFIFCVSIIFLLPVRWFAWFEYICSLLKIFSFILVIVASICVLAGAGPTGHVHGSETRGYFPIFANGFRGFLNAVLLSIWATGDQVFTGIMAGEAVSPRYSMAHAVKLVPARVTLIYMTGAILISFLVSGNDPRLRGGNSTASSPFVVAMNDAGIKGVPDIINIAIIISTASLAAEGIYTASRVLRALAHAGLIHKSIAKVDSKGRPRYAIAITVLAPVTLTYINLSNTGVQVFTWLVSIVSSSFFCVWFVIAIISFRFRAAIRAQNDPLFTEIYAYKTSWWPFPPTYLFVGSIFPLIGCIYIGYCLLIPNRSTLSHSGASRNNILREALPVPIATTTACGKNLSLGTTDMTKASSRHSSAAASPTAPQAGDGANGGELLMVEGEQLRKSKSPPRALQDGPTSVNNNSSSKPGDQNSIDTPSTESQPAKKSSSVSSNPPTVKETEGGDSGVEVQYGTRSRNRAGKLRPNYAEDSGMDAEFEVAPTGKEKSGRKAVQAAEAASSNGLDAGKPAIAAQKLPAPESEQQLAQNNHHKDPIPGTSTFSAHPTAPAPTKKRKATNQNAAAAAQSSNSAPRKANAAAQVPTGVRETNMLTFENCGGRLKDGKLIADDGTVLEINDHAYLICEPPGEPYYLGRIMEFLHLDNDSSKPIDSVRLNWYYRSRDIGRKTNDFRQVFASMHSDISPLTALRGKCEIKHKTEVENLDDLRRTQDSFWFEKLYDRYIHSYYDVIPTRLVINVPANVKKVLDERWKYIVVEPNRVKSFTTPSKSCKRCGEYSSKDDAVDCAICSETYHMSCVSPPLLKKPTRGFAWACGPCSKAQAKKLKERNTPNIADLPDDDELNDEEESPAVTEAANDTGPTSPARSTNLDDSFVGADKQSQQGNWLWRYLGQHCKVTDALDPDDRIHPRASSRVSKMHQVTVENWPGRPVEYVKAPEVKRKYVKGGAPKKETKQAKEAAAALEADKLAREKRPKWVMDEPPGYTARGEDYDNDDPRCTAQLVYKAPDAEQLVPAPDNDNDISMEKPEDTALDGIIKKYVDEAVSIARQLHNIPEKNTTNSMDVALQTLQSSGYDVNKALDVMKTLDKSVFKEPDLSPLELKKFEDGVTKHGSQWYSIKKHVKTMSAANVVRFYYTWKKTDRGKQVWGNCPKRKGKKETKQAEATAAPGKLQDDVADEYDDSAFDNEKAASKKRRFQCMFCATRQSRQWRRGPPPTGMISEATGAKATAKDKNNTLMEALCRRCAELWRRYAIQWEDIDEVNKKIAQNGGKAWKRKIDEEFLKELLAANEVTNMYEEPVNTGPMSADGTPILSAPPVQVEPPRKKAKTVPEPDVVNPSIEPAVVQAPVPKKKAPVEKPPPPPPPPEPPKAKVLPCAVCNGLVPTEALLACKECRLSVHRQCYGVVREGNTSKWTCDMCSNDRNPQVSIQYKCMLCPVEYTERDFVESPPKISHKKKTEKDREKDRLEREAALNAAEFFRKKQEDLNKPVNPREPLKRTANNNWVHVTCAVFTPEVKFGNAKALEPSEGIPSIASARYDETCKACKKRGGACVVCHSCKAPVHVECAHQAGYVLGFDITPVKGSRRDQSNIVTINGDTGIMVGAVWCKDHVPTKQPYHEMSDIVDDTGINALQLYVRNYKQADLTLTGTVRKATLVNQSTKVVIPTSAPPSTNRRTSTAHTNGHTSNGRGTSSATKAEDSSKEPPKTPVRICATCETDVSPRWLPFPPVDDTIVSGQLAGEPQPNGVHANDLQNTRDTLVDDSAGHAALAAAALHQNTQPSPSGVEEWQCHKCHLRKRKREPSFPPPVAALPVLPAAPPAIQREEPRPMNSIPLNIGAPIPEQEMPPSRPHSSPYGWAPQPSYPHNTPYSWPRHSPVAQAAGVVNHLNGAHSPRLPPVGPSQIRQPVSNVPPSNGHLAQLPNGYPPSPRHNMSPSLQMQNGTYPSYGPSTRQPPQHLTNGGPPPRAPEHPFSNNNPPVHPRQSFPPAQMSPPLHRDHNQSRENNFQPPPPPPSSNVRQPDGQVNGGASASPSLRNLLS</sequence>
<dbReference type="SUPFAM" id="SSF46689">
    <property type="entry name" value="Homeodomain-like"/>
    <property type="match status" value="1"/>
</dbReference>
<evidence type="ECO:0000259" key="14">
    <source>
        <dbReference type="PROSITE" id="PS51038"/>
    </source>
</evidence>
<comment type="caution">
    <text evidence="18">The sequence shown here is derived from an EMBL/GenBank/DDBJ whole genome shotgun (WGS) entry which is preliminary data.</text>
</comment>
<evidence type="ECO:0000313" key="18">
    <source>
        <dbReference type="EMBL" id="CAG8971100.1"/>
    </source>
</evidence>
<dbReference type="SUPFAM" id="SSF57903">
    <property type="entry name" value="FYVE/PHD zinc finger"/>
    <property type="match status" value="2"/>
</dbReference>
<keyword evidence="19" id="KW-1185">Reference proteome</keyword>
<dbReference type="SMART" id="SM00717">
    <property type="entry name" value="SANT"/>
    <property type="match status" value="1"/>
</dbReference>
<feature type="compositionally biased region" description="Polar residues" evidence="11">
    <location>
        <begin position="571"/>
        <end position="601"/>
    </location>
</feature>
<dbReference type="Pfam" id="PF00628">
    <property type="entry name" value="PHD"/>
    <property type="match status" value="1"/>
</dbReference>
<feature type="domain" description="PHD-type" evidence="13">
    <location>
        <begin position="1542"/>
        <end position="1591"/>
    </location>
</feature>
<dbReference type="GO" id="GO:0008270">
    <property type="term" value="F:zinc ion binding"/>
    <property type="evidence" value="ECO:0007669"/>
    <property type="project" value="UniProtKB-KW"/>
</dbReference>
<dbReference type="InterPro" id="IPR017884">
    <property type="entry name" value="SANT_dom"/>
</dbReference>
<dbReference type="FunFam" id="2.30.30.490:FF:000018">
    <property type="entry name" value="Lid2 complex component snt2"/>
    <property type="match status" value="1"/>
</dbReference>
<evidence type="ECO:0000256" key="4">
    <source>
        <dbReference type="ARBA" id="ARBA00022723"/>
    </source>
</evidence>
<dbReference type="PANTHER" id="PTHR47672:SF1">
    <property type="entry name" value="E3 UBIQUITIN-PROTEIN LIGASE SNT2"/>
    <property type="match status" value="1"/>
</dbReference>
<evidence type="ECO:0000259" key="17">
    <source>
        <dbReference type="PROSITE" id="PS51805"/>
    </source>
</evidence>
<feature type="domain" description="SANT" evidence="16">
    <location>
        <begin position="1267"/>
        <end position="1312"/>
    </location>
</feature>
<dbReference type="PROSITE" id="PS01359">
    <property type="entry name" value="ZF_PHD_1"/>
    <property type="match status" value="1"/>
</dbReference>
<feature type="transmembrane region" description="Helical" evidence="12">
    <location>
        <begin position="280"/>
        <end position="299"/>
    </location>
</feature>
<dbReference type="SMART" id="SM00249">
    <property type="entry name" value="PHD"/>
    <property type="match status" value="3"/>
</dbReference>
<feature type="compositionally biased region" description="Polar residues" evidence="11">
    <location>
        <begin position="2071"/>
        <end position="2081"/>
    </location>
</feature>
<dbReference type="InterPro" id="IPR019787">
    <property type="entry name" value="Znf_PHD-finger"/>
</dbReference>
<reference evidence="18" key="1">
    <citation type="submission" date="2021-07" db="EMBL/GenBank/DDBJ databases">
        <authorList>
            <person name="Durling M."/>
        </authorList>
    </citation>
    <scope>NUCLEOTIDE SEQUENCE</scope>
</reference>
<dbReference type="GO" id="GO:0004842">
    <property type="term" value="F:ubiquitin-protein transferase activity"/>
    <property type="evidence" value="ECO:0007669"/>
    <property type="project" value="TreeGrafter"/>
</dbReference>
<feature type="domain" description="ELM2" evidence="15">
    <location>
        <begin position="1081"/>
        <end position="1257"/>
    </location>
</feature>
<feature type="transmembrane region" description="Helical" evidence="12">
    <location>
        <begin position="200"/>
        <end position="218"/>
    </location>
</feature>
<dbReference type="GO" id="GO:0055085">
    <property type="term" value="P:transmembrane transport"/>
    <property type="evidence" value="ECO:0007669"/>
    <property type="project" value="InterPro"/>
</dbReference>
<feature type="compositionally biased region" description="Polar residues" evidence="11">
    <location>
        <begin position="2194"/>
        <end position="2207"/>
    </location>
</feature>
<feature type="compositionally biased region" description="Polar residues" evidence="11">
    <location>
        <begin position="2099"/>
        <end position="2127"/>
    </location>
</feature>
<dbReference type="InterPro" id="IPR011011">
    <property type="entry name" value="Znf_FYVE_PHD"/>
</dbReference>
<keyword evidence="5 10" id="KW-0863">Zinc-finger</keyword>
<organism evidence="18 19">
    <name type="scientific">Hymenoscyphus albidus</name>
    <dbReference type="NCBI Taxonomy" id="595503"/>
    <lineage>
        <taxon>Eukaryota</taxon>
        <taxon>Fungi</taxon>
        <taxon>Dikarya</taxon>
        <taxon>Ascomycota</taxon>
        <taxon>Pezizomycotina</taxon>
        <taxon>Leotiomycetes</taxon>
        <taxon>Helotiales</taxon>
        <taxon>Helotiaceae</taxon>
        <taxon>Hymenoscyphus</taxon>
    </lineage>
</organism>
<feature type="domain" description="BAH" evidence="14">
    <location>
        <begin position="784"/>
        <end position="902"/>
    </location>
</feature>
<name>A0A9N9PWW8_9HELO</name>
<dbReference type="PROSITE" id="PS51156">
    <property type="entry name" value="ELM2"/>
    <property type="match status" value="1"/>
</dbReference>
<evidence type="ECO:0000256" key="12">
    <source>
        <dbReference type="SAM" id="Phobius"/>
    </source>
</evidence>
<dbReference type="InterPro" id="IPR009057">
    <property type="entry name" value="Homeodomain-like_sf"/>
</dbReference>
<dbReference type="InterPro" id="IPR001965">
    <property type="entry name" value="Znf_PHD"/>
</dbReference>
<evidence type="ECO:0000256" key="10">
    <source>
        <dbReference type="PROSITE-ProRule" id="PRU00146"/>
    </source>
</evidence>
<feature type="transmembrane region" description="Helical" evidence="12">
    <location>
        <begin position="458"/>
        <end position="476"/>
    </location>
</feature>
<keyword evidence="2" id="KW-0813">Transport</keyword>
<feature type="compositionally biased region" description="Polar residues" evidence="11">
    <location>
        <begin position="1029"/>
        <end position="1041"/>
    </location>
</feature>
<dbReference type="Gene3D" id="1.20.1740.10">
    <property type="entry name" value="Amino acid/polyamine transporter I"/>
    <property type="match status" value="1"/>
</dbReference>
<keyword evidence="4" id="KW-0479">Metal-binding</keyword>
<proteinExistence type="predicted"/>
<evidence type="ECO:0000256" key="5">
    <source>
        <dbReference type="ARBA" id="ARBA00022771"/>
    </source>
</evidence>
<feature type="region of interest" description="Disordered" evidence="11">
    <location>
        <begin position="521"/>
        <end position="754"/>
    </location>
</feature>
<feature type="transmembrane region" description="Helical" evidence="12">
    <location>
        <begin position="380"/>
        <end position="398"/>
    </location>
</feature>
<dbReference type="Pfam" id="PF00324">
    <property type="entry name" value="AA_permease"/>
    <property type="match status" value="1"/>
</dbReference>
<comment type="subcellular location">
    <subcellularLocation>
        <location evidence="1">Membrane</location>
        <topology evidence="1">Multi-pass membrane protein</topology>
    </subcellularLocation>
</comment>
<feature type="region of interest" description="Disordered" evidence="11">
    <location>
        <begin position="1833"/>
        <end position="1877"/>
    </location>
</feature>
<keyword evidence="3 12" id="KW-0812">Transmembrane</keyword>
<dbReference type="OrthoDB" id="336088at2759"/>
<feature type="transmembrane region" description="Helical" evidence="12">
    <location>
        <begin position="167"/>
        <end position="188"/>
    </location>
</feature>
<evidence type="ECO:0000256" key="2">
    <source>
        <dbReference type="ARBA" id="ARBA00022448"/>
    </source>
</evidence>
<dbReference type="GO" id="GO:0003682">
    <property type="term" value="F:chromatin binding"/>
    <property type="evidence" value="ECO:0007669"/>
    <property type="project" value="InterPro"/>
</dbReference>
<evidence type="ECO:0000256" key="7">
    <source>
        <dbReference type="ARBA" id="ARBA00022989"/>
    </source>
</evidence>
<dbReference type="Gene3D" id="1.10.10.60">
    <property type="entry name" value="Homeodomain-like"/>
    <property type="match status" value="1"/>
</dbReference>
<evidence type="ECO:0000313" key="19">
    <source>
        <dbReference type="Proteomes" id="UP000701801"/>
    </source>
</evidence>
<evidence type="ECO:0000256" key="9">
    <source>
        <dbReference type="ARBA" id="ARBA00023242"/>
    </source>
</evidence>
<dbReference type="InterPro" id="IPR034732">
    <property type="entry name" value="EPHD"/>
</dbReference>
<dbReference type="InterPro" id="IPR001025">
    <property type="entry name" value="BAH_dom"/>
</dbReference>
<dbReference type="Proteomes" id="UP000701801">
    <property type="component" value="Unassembled WGS sequence"/>
</dbReference>
<feature type="region of interest" description="Disordered" evidence="11">
    <location>
        <begin position="997"/>
        <end position="1043"/>
    </location>
</feature>
<dbReference type="InterPro" id="IPR004841">
    <property type="entry name" value="AA-permease/SLC12A_dom"/>
</dbReference>
<keyword evidence="8 12" id="KW-0472">Membrane</keyword>
<dbReference type="EMBL" id="CAJVRM010000008">
    <property type="protein sequence ID" value="CAG8971100.1"/>
    <property type="molecule type" value="Genomic_DNA"/>
</dbReference>
<dbReference type="Gene3D" id="3.30.40.10">
    <property type="entry name" value="Zinc/RING finger domain, C3HC4 (zinc finger)"/>
    <property type="match status" value="2"/>
</dbReference>
<dbReference type="GO" id="GO:0016020">
    <property type="term" value="C:membrane"/>
    <property type="evidence" value="ECO:0007669"/>
    <property type="project" value="UniProtKB-SubCell"/>
</dbReference>
<feature type="compositionally biased region" description="Acidic residues" evidence="11">
    <location>
        <begin position="1007"/>
        <end position="1019"/>
    </location>
</feature>
<evidence type="ECO:0000256" key="3">
    <source>
        <dbReference type="ARBA" id="ARBA00022692"/>
    </source>
</evidence>
<evidence type="ECO:0000259" key="13">
    <source>
        <dbReference type="PROSITE" id="PS50016"/>
    </source>
</evidence>
<evidence type="ECO:0000256" key="11">
    <source>
        <dbReference type="SAM" id="MobiDB-lite"/>
    </source>
</evidence>
<feature type="compositionally biased region" description="Polar residues" evidence="11">
    <location>
        <begin position="1838"/>
        <end position="1864"/>
    </location>
</feature>
<evidence type="ECO:0000259" key="15">
    <source>
        <dbReference type="PROSITE" id="PS51156"/>
    </source>
</evidence>
<feature type="domain" description="PHD-type" evidence="17">
    <location>
        <begin position="1643"/>
        <end position="1780"/>
    </location>
</feature>
<keyword evidence="7 12" id="KW-1133">Transmembrane helix</keyword>